<reference evidence="3 4" key="1">
    <citation type="submission" date="2016-04" db="EMBL/GenBank/DDBJ databases">
        <title>Genome sequence of Clostridium magnum DSM 2767.</title>
        <authorList>
            <person name="Poehlein A."/>
            <person name="Uhlig R."/>
            <person name="Fischer R."/>
            <person name="Bahl H."/>
            <person name="Daniel R."/>
        </authorList>
    </citation>
    <scope>NUCLEOTIDE SEQUENCE [LARGE SCALE GENOMIC DNA]</scope>
    <source>
        <strain evidence="3 4">DSM 2767</strain>
    </source>
</reference>
<dbReference type="PATRIC" id="fig|1121326.3.peg.742"/>
<sequence length="367" mass="41486">MFTIKVLQIISGNDNGGGGNHVLNLSFYSKDKFECTIGCIGPGDLYKRGKALGISMVQFGSKAAYDGSILKYVIENKIDIINFHGAKAFFMHWFLKHKLQVSSVATIHSNYKKDFLNNKIKQVFFTPLSIQGLKSFEHYICVSNYISDLLKKDNFKGKKFIVNNGIDYDAINVVSNKESIRKMYGLQEKDFVYVSVARMHPIKNHLGLIQAFSKLKKEREGVKLLLVGDGELEEAVRSQIKTLSLEKDIILTGFANRPIDIVNAADISILTSFSEGGSPPLVVLESAAVKKAFICSKVGDIEETINEQRGFLVDPNSAQDIYEKMRDSYDRREELDIMGENLYQFVKNRYSMDSFCSKYYSAYKEIL</sequence>
<dbReference type="InterPro" id="IPR050194">
    <property type="entry name" value="Glycosyltransferase_grp1"/>
</dbReference>
<feature type="domain" description="Glycosyl transferase family 1" evidence="1">
    <location>
        <begin position="177"/>
        <end position="343"/>
    </location>
</feature>
<dbReference type="Pfam" id="PF13439">
    <property type="entry name" value="Glyco_transf_4"/>
    <property type="match status" value="1"/>
</dbReference>
<dbReference type="Pfam" id="PF00534">
    <property type="entry name" value="Glycos_transf_1"/>
    <property type="match status" value="1"/>
</dbReference>
<dbReference type="AlphaFoldDB" id="A0A162UBE1"/>
<dbReference type="PANTHER" id="PTHR45947:SF3">
    <property type="entry name" value="SULFOQUINOVOSYL TRANSFERASE SQD2"/>
    <property type="match status" value="1"/>
</dbReference>
<dbReference type="STRING" id="1121326.CLMAG_07840"/>
<dbReference type="GO" id="GO:0016757">
    <property type="term" value="F:glycosyltransferase activity"/>
    <property type="evidence" value="ECO:0007669"/>
    <property type="project" value="UniProtKB-KW"/>
</dbReference>
<dbReference type="CDD" id="cd03801">
    <property type="entry name" value="GT4_PimA-like"/>
    <property type="match status" value="1"/>
</dbReference>
<dbReference type="Proteomes" id="UP000076603">
    <property type="component" value="Unassembled WGS sequence"/>
</dbReference>
<gene>
    <name evidence="3" type="primary">pglJ</name>
    <name evidence="3" type="ORF">CLMAG_07840</name>
</gene>
<dbReference type="Gene3D" id="3.40.50.2000">
    <property type="entry name" value="Glycogen Phosphorylase B"/>
    <property type="match status" value="2"/>
</dbReference>
<evidence type="ECO:0000259" key="1">
    <source>
        <dbReference type="Pfam" id="PF00534"/>
    </source>
</evidence>
<evidence type="ECO:0000313" key="3">
    <source>
        <dbReference type="EMBL" id="KZL93733.1"/>
    </source>
</evidence>
<name>A0A162UBE1_9CLOT</name>
<keyword evidence="3" id="KW-0808">Transferase</keyword>
<dbReference type="InterPro" id="IPR028098">
    <property type="entry name" value="Glyco_trans_4-like_N"/>
</dbReference>
<proteinExistence type="predicted"/>
<organism evidence="3 4">
    <name type="scientific">Clostridium magnum DSM 2767</name>
    <dbReference type="NCBI Taxonomy" id="1121326"/>
    <lineage>
        <taxon>Bacteria</taxon>
        <taxon>Bacillati</taxon>
        <taxon>Bacillota</taxon>
        <taxon>Clostridia</taxon>
        <taxon>Eubacteriales</taxon>
        <taxon>Clostridiaceae</taxon>
        <taxon>Clostridium</taxon>
    </lineage>
</organism>
<dbReference type="OrthoDB" id="3199616at2"/>
<dbReference type="InterPro" id="IPR001296">
    <property type="entry name" value="Glyco_trans_1"/>
</dbReference>
<protein>
    <submittedName>
        <fullName evidence="3">N-acetylgalactosamine-N, N'-diacetylbacillosaminyl-diphospho-undecaprenol 4-alpha-N-acetylgalactosaminyltransferase</fullName>
        <ecNumber evidence="3">2.4.1.291</ecNumber>
    </submittedName>
</protein>
<evidence type="ECO:0000259" key="2">
    <source>
        <dbReference type="Pfam" id="PF13439"/>
    </source>
</evidence>
<keyword evidence="4" id="KW-1185">Reference proteome</keyword>
<dbReference type="RefSeq" id="WP_139264190.1">
    <property type="nucleotide sequence ID" value="NZ_FQXL01000012.1"/>
</dbReference>
<evidence type="ECO:0000313" key="4">
    <source>
        <dbReference type="Proteomes" id="UP000076603"/>
    </source>
</evidence>
<dbReference type="EMBL" id="LWAE01000001">
    <property type="protein sequence ID" value="KZL93733.1"/>
    <property type="molecule type" value="Genomic_DNA"/>
</dbReference>
<dbReference type="PANTHER" id="PTHR45947">
    <property type="entry name" value="SULFOQUINOVOSYL TRANSFERASE SQD2"/>
    <property type="match status" value="1"/>
</dbReference>
<feature type="domain" description="Glycosyltransferase subfamily 4-like N-terminal" evidence="2">
    <location>
        <begin position="16"/>
        <end position="169"/>
    </location>
</feature>
<keyword evidence="3" id="KW-0328">Glycosyltransferase</keyword>
<dbReference type="EC" id="2.4.1.291" evidence="3"/>
<accession>A0A162UBE1</accession>
<dbReference type="SUPFAM" id="SSF53756">
    <property type="entry name" value="UDP-Glycosyltransferase/glycogen phosphorylase"/>
    <property type="match status" value="1"/>
</dbReference>
<comment type="caution">
    <text evidence="3">The sequence shown here is derived from an EMBL/GenBank/DDBJ whole genome shotgun (WGS) entry which is preliminary data.</text>
</comment>